<dbReference type="AlphaFoldDB" id="A0AAV2Z7N6"/>
<reference evidence="10" key="2">
    <citation type="journal article" date="2023" name="Microbiol Resour">
        <title>Decontamination and Annotation of the Draft Genome Sequence of the Oomycete Lagenidium giganteum ARSEF 373.</title>
        <authorList>
            <person name="Morgan W.R."/>
            <person name="Tartar A."/>
        </authorList>
    </citation>
    <scope>NUCLEOTIDE SEQUENCE</scope>
    <source>
        <strain evidence="10">ARSEF 373</strain>
    </source>
</reference>
<comment type="subunit">
    <text evidence="8">Homodimer. Interacts with the U5-102 kDa protein subunit of the spliceosome.</text>
</comment>
<evidence type="ECO:0000256" key="8">
    <source>
        <dbReference type="ARBA" id="ARBA00063722"/>
    </source>
</evidence>
<dbReference type="EMBL" id="DAKRPA010000032">
    <property type="protein sequence ID" value="DBA02346.1"/>
    <property type="molecule type" value="Genomic_DNA"/>
</dbReference>
<dbReference type="GO" id="GO:0046540">
    <property type="term" value="C:U4/U6 x U5 tri-snRNP complex"/>
    <property type="evidence" value="ECO:0007669"/>
    <property type="project" value="InterPro"/>
</dbReference>
<keyword evidence="11" id="KW-1185">Reference proteome</keyword>
<organism evidence="10 11">
    <name type="scientific">Lagenidium giganteum</name>
    <dbReference type="NCBI Taxonomy" id="4803"/>
    <lineage>
        <taxon>Eukaryota</taxon>
        <taxon>Sar</taxon>
        <taxon>Stramenopiles</taxon>
        <taxon>Oomycota</taxon>
        <taxon>Peronosporomycetes</taxon>
        <taxon>Pythiales</taxon>
        <taxon>Pythiaceae</taxon>
    </lineage>
</organism>
<evidence type="ECO:0000256" key="7">
    <source>
        <dbReference type="ARBA" id="ARBA00060348"/>
    </source>
</evidence>
<comment type="subcellular location">
    <subcellularLocation>
        <location evidence="1">Nucleus</location>
    </subcellularLocation>
</comment>
<dbReference type="PIRSF" id="PIRSF017199">
    <property type="entry name" value="mRNA_splic_U5"/>
    <property type="match status" value="1"/>
</dbReference>
<evidence type="ECO:0000256" key="1">
    <source>
        <dbReference type="ARBA" id="ARBA00004123"/>
    </source>
</evidence>
<dbReference type="InterPro" id="IPR036249">
    <property type="entry name" value="Thioredoxin-like_sf"/>
</dbReference>
<evidence type="ECO:0000256" key="9">
    <source>
        <dbReference type="ARBA" id="ARBA00074495"/>
    </source>
</evidence>
<sequence length="153" mass="17708">TKSMASLLLTELRTKAEVDEAIRGTKDQVLVLRFGRMTDTVCMQMDDVLAKCERELAKMAKIYVIEAENVPIYCQYFDITLIPATVFFFNGQHMKVDYRTPDHTKFIGAFHTRQDCIDLVEVIYRGAKHGKHIVQCPISQSRIPKYDLIYRDI</sequence>
<evidence type="ECO:0000256" key="5">
    <source>
        <dbReference type="ARBA" id="ARBA00023242"/>
    </source>
</evidence>
<dbReference type="PANTHER" id="PTHR12052">
    <property type="entry name" value="THIOREDOXIN-LIKE PROTEN 4A, 4B"/>
    <property type="match status" value="1"/>
</dbReference>
<dbReference type="Gene3D" id="3.40.30.10">
    <property type="entry name" value="Glutaredoxin"/>
    <property type="match status" value="1"/>
</dbReference>
<dbReference type="InterPro" id="IPR004123">
    <property type="entry name" value="Dim1"/>
</dbReference>
<evidence type="ECO:0000313" key="11">
    <source>
        <dbReference type="Proteomes" id="UP001146120"/>
    </source>
</evidence>
<dbReference type="PANTHER" id="PTHR12052:SF4">
    <property type="entry name" value="THIOREDOXIN-LIKE PROTEIN 4B"/>
    <property type="match status" value="1"/>
</dbReference>
<keyword evidence="6" id="KW-0131">Cell cycle</keyword>
<reference evidence="10" key="1">
    <citation type="submission" date="2022-11" db="EMBL/GenBank/DDBJ databases">
        <authorList>
            <person name="Morgan W.R."/>
            <person name="Tartar A."/>
        </authorList>
    </citation>
    <scope>NUCLEOTIDE SEQUENCE</scope>
    <source>
        <strain evidence="10">ARSEF 373</strain>
    </source>
</reference>
<evidence type="ECO:0000256" key="2">
    <source>
        <dbReference type="ARBA" id="ARBA00008241"/>
    </source>
</evidence>
<evidence type="ECO:0000313" key="10">
    <source>
        <dbReference type="EMBL" id="DBA02346.1"/>
    </source>
</evidence>
<comment type="caution">
    <text evidence="10">The sequence shown here is derived from an EMBL/GenBank/DDBJ whole genome shotgun (WGS) entry which is preliminary data.</text>
</comment>
<dbReference type="SUPFAM" id="SSF52833">
    <property type="entry name" value="Thioredoxin-like"/>
    <property type="match status" value="1"/>
</dbReference>
<keyword evidence="5" id="KW-0539">Nucleus</keyword>
<protein>
    <recommendedName>
        <fullName evidence="9">Thioredoxin-like protein 4B</fullName>
    </recommendedName>
</protein>
<name>A0AAV2Z7N6_9STRA</name>
<dbReference type="GO" id="GO:0005682">
    <property type="term" value="C:U5 snRNP"/>
    <property type="evidence" value="ECO:0007669"/>
    <property type="project" value="TreeGrafter"/>
</dbReference>
<keyword evidence="4" id="KW-0508">mRNA splicing</keyword>
<keyword evidence="3" id="KW-0507">mRNA processing</keyword>
<evidence type="ECO:0000256" key="6">
    <source>
        <dbReference type="ARBA" id="ARBA00023306"/>
    </source>
</evidence>
<dbReference type="Pfam" id="PF02966">
    <property type="entry name" value="DIM1"/>
    <property type="match status" value="1"/>
</dbReference>
<dbReference type="GO" id="GO:0005681">
    <property type="term" value="C:spliceosomal complex"/>
    <property type="evidence" value="ECO:0007669"/>
    <property type="project" value="TreeGrafter"/>
</dbReference>
<evidence type="ECO:0000256" key="4">
    <source>
        <dbReference type="ARBA" id="ARBA00023187"/>
    </source>
</evidence>
<dbReference type="SMART" id="SM01410">
    <property type="entry name" value="DIM1"/>
    <property type="match status" value="1"/>
</dbReference>
<feature type="non-terminal residue" evidence="10">
    <location>
        <position position="1"/>
    </location>
</feature>
<dbReference type="GO" id="GO:0000398">
    <property type="term" value="P:mRNA splicing, via spliceosome"/>
    <property type="evidence" value="ECO:0007669"/>
    <property type="project" value="InterPro"/>
</dbReference>
<gene>
    <name evidence="10" type="ORF">N0F65_007165</name>
</gene>
<evidence type="ECO:0000256" key="3">
    <source>
        <dbReference type="ARBA" id="ARBA00022664"/>
    </source>
</evidence>
<dbReference type="Proteomes" id="UP001146120">
    <property type="component" value="Unassembled WGS sequence"/>
</dbReference>
<accession>A0AAV2Z7N6</accession>
<comment type="function">
    <text evidence="7">Essential role in pre-mRNA splicing. Required in cell cycle progression for S/G(2) transition.</text>
</comment>
<comment type="similarity">
    <text evidence="2">Belongs to the DIM1 family.</text>
</comment>
<dbReference type="FunFam" id="3.40.30.10:FF:000059">
    <property type="entry name" value="Thioredoxin-like protein"/>
    <property type="match status" value="1"/>
</dbReference>
<proteinExistence type="inferred from homology"/>